<feature type="transmembrane region" description="Helical" evidence="7">
    <location>
        <begin position="339"/>
        <end position="358"/>
    </location>
</feature>
<dbReference type="Proteomes" id="UP000094112">
    <property type="component" value="Unassembled WGS sequence"/>
</dbReference>
<dbReference type="InterPro" id="IPR020846">
    <property type="entry name" value="MFS_dom"/>
</dbReference>
<evidence type="ECO:0000313" key="9">
    <source>
        <dbReference type="EMBL" id="ODQ58710.1"/>
    </source>
</evidence>
<dbReference type="PROSITE" id="PS50850">
    <property type="entry name" value="MFS"/>
    <property type="match status" value="1"/>
</dbReference>
<evidence type="ECO:0000256" key="5">
    <source>
        <dbReference type="ARBA" id="ARBA00023136"/>
    </source>
</evidence>
<evidence type="ECO:0000256" key="1">
    <source>
        <dbReference type="ARBA" id="ARBA00004141"/>
    </source>
</evidence>
<feature type="transmembrane region" description="Helical" evidence="7">
    <location>
        <begin position="106"/>
        <end position="127"/>
    </location>
</feature>
<proteinExistence type="predicted"/>
<feature type="transmembrane region" description="Helical" evidence="7">
    <location>
        <begin position="158"/>
        <end position="182"/>
    </location>
</feature>
<evidence type="ECO:0000256" key="2">
    <source>
        <dbReference type="ARBA" id="ARBA00022448"/>
    </source>
</evidence>
<accession>A0A1E3P0D6</accession>
<keyword evidence="4 7" id="KW-1133">Transmembrane helix</keyword>
<evidence type="ECO:0000256" key="7">
    <source>
        <dbReference type="SAM" id="Phobius"/>
    </source>
</evidence>
<comment type="subcellular location">
    <subcellularLocation>
        <location evidence="1">Membrane</location>
        <topology evidence="1">Multi-pass membrane protein</topology>
    </subcellularLocation>
</comment>
<dbReference type="AlphaFoldDB" id="A0A1E3P0D6"/>
<feature type="domain" description="Major facilitator superfamily (MFS) profile" evidence="8">
    <location>
        <begin position="68"/>
        <end position="483"/>
    </location>
</feature>
<reference evidence="9 10" key="1">
    <citation type="journal article" date="2016" name="Proc. Natl. Acad. Sci. U.S.A.">
        <title>Comparative genomics of biotechnologically important yeasts.</title>
        <authorList>
            <person name="Riley R."/>
            <person name="Haridas S."/>
            <person name="Wolfe K.H."/>
            <person name="Lopes M.R."/>
            <person name="Hittinger C.T."/>
            <person name="Goeker M."/>
            <person name="Salamov A.A."/>
            <person name="Wisecaver J.H."/>
            <person name="Long T.M."/>
            <person name="Calvey C.H."/>
            <person name="Aerts A.L."/>
            <person name="Barry K.W."/>
            <person name="Choi C."/>
            <person name="Clum A."/>
            <person name="Coughlan A.Y."/>
            <person name="Deshpande S."/>
            <person name="Douglass A.P."/>
            <person name="Hanson S.J."/>
            <person name="Klenk H.-P."/>
            <person name="LaButti K.M."/>
            <person name="Lapidus A."/>
            <person name="Lindquist E.A."/>
            <person name="Lipzen A.M."/>
            <person name="Meier-Kolthoff J.P."/>
            <person name="Ohm R.A."/>
            <person name="Otillar R.P."/>
            <person name="Pangilinan J.L."/>
            <person name="Peng Y."/>
            <person name="Rokas A."/>
            <person name="Rosa C.A."/>
            <person name="Scheuner C."/>
            <person name="Sibirny A.A."/>
            <person name="Slot J.C."/>
            <person name="Stielow J.B."/>
            <person name="Sun H."/>
            <person name="Kurtzman C.P."/>
            <person name="Blackwell M."/>
            <person name="Grigoriev I.V."/>
            <person name="Jeffries T.W."/>
        </authorList>
    </citation>
    <scope>NUCLEOTIDE SEQUENCE [LARGE SCALE GENOMIC DNA]</scope>
    <source>
        <strain evidence="10">ATCC 58044 / CBS 1984 / NCYC 433 / NRRL Y-366-8</strain>
    </source>
</reference>
<feature type="transmembrane region" description="Helical" evidence="7">
    <location>
        <begin position="194"/>
        <end position="215"/>
    </location>
</feature>
<dbReference type="PANTHER" id="PTHR43791:SF46">
    <property type="entry name" value="MAJOR FACILITATOR SUPERFAMILY (MFS) PROFILE DOMAIN-CONTAINING PROTEIN-RELATED"/>
    <property type="match status" value="1"/>
</dbReference>
<feature type="transmembrane region" description="Helical" evidence="7">
    <location>
        <begin position="134"/>
        <end position="152"/>
    </location>
</feature>
<dbReference type="EMBL" id="KV454211">
    <property type="protein sequence ID" value="ODQ58710.1"/>
    <property type="molecule type" value="Genomic_DNA"/>
</dbReference>
<sequence>MTLEEKNIPTAYKSSSSDEVQQTDIEKSNHHLHQEYLSDFEKQERTNQLASDLNINEKKLTWKIDLCVVPPLVLLYFLAFLDRINISNAKVYGMEKDLNLHGNQFNTALTVFFVPYVFFELISNFLLKKIAPHIWLSGCIFLFGMITLAMGFVTNFSGLIACRFFLGCAESSTFCAIFYLLANYYTGSEGQKRFSGFFSGTCLAGAAGGAIAYRIHDLDGVHGYASWQWIFIIEGTFTAGLAILLFFIIPDFPETARFLNSNEREFLKEKLKIHSTINSGFEEKTGFMEMLKAFKDPLFALTALAYFGLIIPSYSYAYFSPTIIKEMGYSGVTANQHSVYPWLAAFGYTNVVAVLSDYFKVRSPFAISSAIMAIVGLALVLGMHDSPNGRYAGCFLTATGLYSSMPSLVCWTALNFGGHLRKSLGTANQIGFGNIGGIIATFLFLTKDSPRFVTGLSVGIAFTVFSIVLMGVILGVLKRRNVQKGTEAYKQEFFAQDDRTIVLQGDRHPSFKYLY</sequence>
<dbReference type="InterPro" id="IPR036259">
    <property type="entry name" value="MFS_trans_sf"/>
</dbReference>
<dbReference type="GO" id="GO:0022857">
    <property type="term" value="F:transmembrane transporter activity"/>
    <property type="evidence" value="ECO:0007669"/>
    <property type="project" value="InterPro"/>
</dbReference>
<gene>
    <name evidence="9" type="ORF">WICANDRAFT_31848</name>
</gene>
<feature type="transmembrane region" description="Helical" evidence="7">
    <location>
        <begin position="365"/>
        <end position="384"/>
    </location>
</feature>
<dbReference type="STRING" id="683960.A0A1E3P0D6"/>
<dbReference type="SUPFAM" id="SSF103473">
    <property type="entry name" value="MFS general substrate transporter"/>
    <property type="match status" value="1"/>
</dbReference>
<dbReference type="Gene3D" id="1.20.1250.20">
    <property type="entry name" value="MFS general substrate transporter like domains"/>
    <property type="match status" value="2"/>
</dbReference>
<evidence type="ECO:0000259" key="8">
    <source>
        <dbReference type="PROSITE" id="PS50850"/>
    </source>
</evidence>
<dbReference type="Pfam" id="PF07690">
    <property type="entry name" value="MFS_1"/>
    <property type="match status" value="1"/>
</dbReference>
<feature type="transmembrane region" description="Helical" evidence="7">
    <location>
        <begin position="390"/>
        <end position="414"/>
    </location>
</feature>
<evidence type="ECO:0000256" key="3">
    <source>
        <dbReference type="ARBA" id="ARBA00022692"/>
    </source>
</evidence>
<feature type="transmembrane region" description="Helical" evidence="7">
    <location>
        <begin position="426"/>
        <end position="446"/>
    </location>
</feature>
<dbReference type="PANTHER" id="PTHR43791">
    <property type="entry name" value="PERMEASE-RELATED"/>
    <property type="match status" value="1"/>
</dbReference>
<keyword evidence="10" id="KW-1185">Reference proteome</keyword>
<dbReference type="FunFam" id="1.20.1250.20:FF:000068">
    <property type="entry name" value="MFS general substrate transporter"/>
    <property type="match status" value="1"/>
</dbReference>
<dbReference type="GeneID" id="30199134"/>
<keyword evidence="2" id="KW-0813">Transport</keyword>
<evidence type="ECO:0000256" key="4">
    <source>
        <dbReference type="ARBA" id="ARBA00022989"/>
    </source>
</evidence>
<protein>
    <recommendedName>
        <fullName evidence="8">Major facilitator superfamily (MFS) profile domain-containing protein</fullName>
    </recommendedName>
</protein>
<evidence type="ECO:0000256" key="6">
    <source>
        <dbReference type="SAM" id="MobiDB-lite"/>
    </source>
</evidence>
<feature type="region of interest" description="Disordered" evidence="6">
    <location>
        <begin position="1"/>
        <end position="20"/>
    </location>
</feature>
<dbReference type="InterPro" id="IPR011701">
    <property type="entry name" value="MFS"/>
</dbReference>
<keyword evidence="5 7" id="KW-0472">Membrane</keyword>
<name>A0A1E3P0D6_WICAA</name>
<dbReference type="RefSeq" id="XP_019037917.1">
    <property type="nucleotide sequence ID" value="XM_019181888.1"/>
</dbReference>
<feature type="transmembrane region" description="Helical" evidence="7">
    <location>
        <begin position="298"/>
        <end position="319"/>
    </location>
</feature>
<feature type="transmembrane region" description="Helical" evidence="7">
    <location>
        <begin position="66"/>
        <end position="86"/>
    </location>
</feature>
<dbReference type="OrthoDB" id="2985014at2759"/>
<dbReference type="GO" id="GO:0005886">
    <property type="term" value="C:plasma membrane"/>
    <property type="evidence" value="ECO:0007669"/>
    <property type="project" value="TreeGrafter"/>
</dbReference>
<feature type="transmembrane region" description="Helical" evidence="7">
    <location>
        <begin position="452"/>
        <end position="477"/>
    </location>
</feature>
<evidence type="ECO:0000313" key="10">
    <source>
        <dbReference type="Proteomes" id="UP000094112"/>
    </source>
</evidence>
<dbReference type="FunFam" id="1.20.1250.20:FF:000034">
    <property type="entry name" value="MFS general substrate transporter"/>
    <property type="match status" value="1"/>
</dbReference>
<feature type="transmembrane region" description="Helical" evidence="7">
    <location>
        <begin position="227"/>
        <end position="249"/>
    </location>
</feature>
<keyword evidence="3 7" id="KW-0812">Transmembrane</keyword>
<organism evidence="9 10">
    <name type="scientific">Wickerhamomyces anomalus (strain ATCC 58044 / CBS 1984 / NCYC 433 / NRRL Y-366-8)</name>
    <name type="common">Yeast</name>
    <name type="synonym">Hansenula anomala</name>
    <dbReference type="NCBI Taxonomy" id="683960"/>
    <lineage>
        <taxon>Eukaryota</taxon>
        <taxon>Fungi</taxon>
        <taxon>Dikarya</taxon>
        <taxon>Ascomycota</taxon>
        <taxon>Saccharomycotina</taxon>
        <taxon>Saccharomycetes</taxon>
        <taxon>Phaffomycetales</taxon>
        <taxon>Wickerhamomycetaceae</taxon>
        <taxon>Wickerhamomyces</taxon>
    </lineage>
</organism>